<proteinExistence type="predicted"/>
<evidence type="ECO:0000313" key="2">
    <source>
        <dbReference type="Proteomes" id="UP000612956"/>
    </source>
</evidence>
<dbReference type="EMBL" id="BMMW01000004">
    <property type="protein sequence ID" value="GGK65099.1"/>
    <property type="molecule type" value="Genomic_DNA"/>
</dbReference>
<dbReference type="AlphaFoldDB" id="A0A917QRK1"/>
<reference evidence="1" key="1">
    <citation type="journal article" date="2014" name="Int. J. Syst. Evol. Microbiol.">
        <title>Complete genome sequence of Corynebacterium casei LMG S-19264T (=DSM 44701T), isolated from a smear-ripened cheese.</title>
        <authorList>
            <consortium name="US DOE Joint Genome Institute (JGI-PGF)"/>
            <person name="Walter F."/>
            <person name="Albersmeier A."/>
            <person name="Kalinowski J."/>
            <person name="Ruckert C."/>
        </authorList>
    </citation>
    <scope>NUCLEOTIDE SEQUENCE</scope>
    <source>
        <strain evidence="1">CGMCC 4.7278</strain>
    </source>
</reference>
<evidence type="ECO:0000313" key="1">
    <source>
        <dbReference type="EMBL" id="GGK65099.1"/>
    </source>
</evidence>
<name>A0A917QRK1_9NOCA</name>
<reference evidence="1" key="2">
    <citation type="submission" date="2020-09" db="EMBL/GenBank/DDBJ databases">
        <authorList>
            <person name="Sun Q."/>
            <person name="Zhou Y."/>
        </authorList>
    </citation>
    <scope>NUCLEOTIDE SEQUENCE</scope>
    <source>
        <strain evidence="1">CGMCC 4.7278</strain>
    </source>
</reference>
<comment type="caution">
    <text evidence="1">The sequence shown here is derived from an EMBL/GenBank/DDBJ whole genome shotgun (WGS) entry which is preliminary data.</text>
</comment>
<dbReference type="Proteomes" id="UP000612956">
    <property type="component" value="Unassembled WGS sequence"/>
</dbReference>
<gene>
    <name evidence="1" type="ORF">GCM10011591_41690</name>
</gene>
<keyword evidence="2" id="KW-1185">Reference proteome</keyword>
<organism evidence="1 2">
    <name type="scientific">Nocardia camponoti</name>
    <dbReference type="NCBI Taxonomy" id="1616106"/>
    <lineage>
        <taxon>Bacteria</taxon>
        <taxon>Bacillati</taxon>
        <taxon>Actinomycetota</taxon>
        <taxon>Actinomycetes</taxon>
        <taxon>Mycobacteriales</taxon>
        <taxon>Nocardiaceae</taxon>
        <taxon>Nocardia</taxon>
    </lineage>
</organism>
<protein>
    <submittedName>
        <fullName evidence="1">Uncharacterized protein</fullName>
    </submittedName>
</protein>
<sequence length="125" mass="14361">MGHYSSMDDEWITFWPDGSGEREHARPFSSELVFFHWSVVRLGLVSLEAYSAFREEEGQIADVYDLPEVTEARYRIQSESRPLLDAPIPVLHVDGWGSREGYGFITAELTERDRWQGPTPELPDS</sequence>
<accession>A0A917QRK1</accession>